<keyword evidence="2" id="KW-1185">Reference proteome</keyword>
<dbReference type="AlphaFoldDB" id="A0A8J4PV50"/>
<dbReference type="Proteomes" id="UP000695562">
    <property type="component" value="Unassembled WGS sequence"/>
</dbReference>
<dbReference type="EMBL" id="AJWJ01000182">
    <property type="protein sequence ID" value="KAF2073790.1"/>
    <property type="molecule type" value="Genomic_DNA"/>
</dbReference>
<organism evidence="1 2">
    <name type="scientific">Polysphondylium violaceum</name>
    <dbReference type="NCBI Taxonomy" id="133409"/>
    <lineage>
        <taxon>Eukaryota</taxon>
        <taxon>Amoebozoa</taxon>
        <taxon>Evosea</taxon>
        <taxon>Eumycetozoa</taxon>
        <taxon>Dictyostelia</taxon>
        <taxon>Dictyosteliales</taxon>
        <taxon>Dictyosteliaceae</taxon>
        <taxon>Polysphondylium</taxon>
    </lineage>
</organism>
<protein>
    <submittedName>
        <fullName evidence="1">Uncharacterized protein</fullName>
    </submittedName>
</protein>
<comment type="caution">
    <text evidence="1">The sequence shown here is derived from an EMBL/GenBank/DDBJ whole genome shotgun (WGS) entry which is preliminary data.</text>
</comment>
<evidence type="ECO:0000313" key="2">
    <source>
        <dbReference type="Proteomes" id="UP000695562"/>
    </source>
</evidence>
<evidence type="ECO:0000313" key="1">
    <source>
        <dbReference type="EMBL" id="KAF2073790.1"/>
    </source>
</evidence>
<gene>
    <name evidence="1" type="ORF">CYY_004884</name>
</gene>
<accession>A0A8J4PV50</accession>
<sequence length="130" mass="14989">MVLSNCRNLAELAGRVRTTFKIDSIDNIYFFSEHPTPSTKVLDDLRYLPETGDNYISRGFIRVYINDKDTKPIKIYQVGGIDFQRLKDDLNCHDIYIKNTKIVPSNPLQHGDYTISKNVSNTIYSLLRSL</sequence>
<name>A0A8J4PV50_9MYCE</name>
<reference evidence="1" key="1">
    <citation type="submission" date="2020-01" db="EMBL/GenBank/DDBJ databases">
        <title>Development of genomics and gene disruption for Polysphondylium violaceum indicates a role for the polyketide synthase stlB in stalk morphogenesis.</title>
        <authorList>
            <person name="Narita B."/>
            <person name="Kawabe Y."/>
            <person name="Kin K."/>
            <person name="Saito T."/>
            <person name="Gibbs R."/>
            <person name="Kuspa A."/>
            <person name="Muzny D."/>
            <person name="Queller D."/>
            <person name="Richards S."/>
            <person name="Strassman J."/>
            <person name="Sucgang R."/>
            <person name="Worley K."/>
            <person name="Schaap P."/>
        </authorList>
    </citation>
    <scope>NUCLEOTIDE SEQUENCE</scope>
    <source>
        <strain evidence="1">QSvi11</strain>
    </source>
</reference>
<proteinExistence type="predicted"/>